<accession>A0A9W9EL82</accession>
<name>A0A9W9EL82_9EURO</name>
<dbReference type="GeneID" id="81398165"/>
<dbReference type="EMBL" id="JAPMSZ010000011">
    <property type="protein sequence ID" value="KAJ5083892.1"/>
    <property type="molecule type" value="Genomic_DNA"/>
</dbReference>
<dbReference type="Gene3D" id="3.40.50.1820">
    <property type="entry name" value="alpha/beta hydrolase"/>
    <property type="match status" value="1"/>
</dbReference>
<dbReference type="PANTHER" id="PTHR48081">
    <property type="entry name" value="AB HYDROLASE SUPERFAMILY PROTEIN C4A8.06C"/>
    <property type="match status" value="1"/>
</dbReference>
<reference evidence="3" key="1">
    <citation type="submission" date="2022-11" db="EMBL/GenBank/DDBJ databases">
        <authorList>
            <person name="Petersen C."/>
        </authorList>
    </citation>
    <scope>NUCLEOTIDE SEQUENCE</scope>
    <source>
        <strain evidence="3">IBT 34128</strain>
    </source>
</reference>
<gene>
    <name evidence="3" type="ORF">NUU61_008471</name>
</gene>
<dbReference type="PANTHER" id="PTHR48081:SF8">
    <property type="entry name" value="ALPHA_BETA HYDROLASE FOLD-3 DOMAIN-CONTAINING PROTEIN-RELATED"/>
    <property type="match status" value="1"/>
</dbReference>
<dbReference type="RefSeq" id="XP_056507289.1">
    <property type="nucleotide sequence ID" value="XM_056658996.1"/>
</dbReference>
<dbReference type="Proteomes" id="UP001141434">
    <property type="component" value="Unassembled WGS sequence"/>
</dbReference>
<dbReference type="GO" id="GO:0016787">
    <property type="term" value="F:hydrolase activity"/>
    <property type="evidence" value="ECO:0007669"/>
    <property type="project" value="UniProtKB-KW"/>
</dbReference>
<proteinExistence type="predicted"/>
<dbReference type="InterPro" id="IPR050300">
    <property type="entry name" value="GDXG_lipolytic_enzyme"/>
</dbReference>
<evidence type="ECO:0000259" key="2">
    <source>
        <dbReference type="Pfam" id="PF07859"/>
    </source>
</evidence>
<dbReference type="SUPFAM" id="SSF53474">
    <property type="entry name" value="alpha/beta-Hydrolases"/>
    <property type="match status" value="1"/>
</dbReference>
<evidence type="ECO:0000313" key="3">
    <source>
        <dbReference type="EMBL" id="KAJ5083892.1"/>
    </source>
</evidence>
<dbReference type="GO" id="GO:0017000">
    <property type="term" value="P:antibiotic biosynthetic process"/>
    <property type="evidence" value="ECO:0007669"/>
    <property type="project" value="UniProtKB-ARBA"/>
</dbReference>
<keyword evidence="1" id="KW-0378">Hydrolase</keyword>
<sequence length="314" mass="34742">MSLQYDPEFAKEAAPILQRLAISDKPDLHDITTRRAMMTAMTSKLPPLPDNLEQLIHRVPAPDGHLVTVYHFRARREPCEHREPAIVHIHGGGFISLSAEQCATSHVASVSRTGVQVLTIDYRLAPEHPYPVPLEDCWAALQWVYENAQLLSIDPTRIAVMGESAGGGLAAALTLLARDRALSPRLAKQILIYPMLDDRTVTNHAGALAFWTEQDNITGWTAYLGSNASDHIVPYAAPARVESVAGLPPLYIDCPQLDIFVHEGLEYAQRFVEANIPTECHLYPGMPHGFEALAPRASVTQRAIENRYKAMLTF</sequence>
<dbReference type="OrthoDB" id="408631at2759"/>
<dbReference type="InterPro" id="IPR029058">
    <property type="entry name" value="AB_hydrolase_fold"/>
</dbReference>
<dbReference type="GO" id="GO:0072330">
    <property type="term" value="P:monocarboxylic acid biosynthetic process"/>
    <property type="evidence" value="ECO:0007669"/>
    <property type="project" value="UniProtKB-ARBA"/>
</dbReference>
<keyword evidence="4" id="KW-1185">Reference proteome</keyword>
<evidence type="ECO:0000256" key="1">
    <source>
        <dbReference type="ARBA" id="ARBA00022801"/>
    </source>
</evidence>
<dbReference type="Pfam" id="PF07859">
    <property type="entry name" value="Abhydrolase_3"/>
    <property type="match status" value="1"/>
</dbReference>
<dbReference type="AlphaFoldDB" id="A0A9W9EL82"/>
<organism evidence="3 4">
    <name type="scientific">Penicillium alfredii</name>
    <dbReference type="NCBI Taxonomy" id="1506179"/>
    <lineage>
        <taxon>Eukaryota</taxon>
        <taxon>Fungi</taxon>
        <taxon>Dikarya</taxon>
        <taxon>Ascomycota</taxon>
        <taxon>Pezizomycotina</taxon>
        <taxon>Eurotiomycetes</taxon>
        <taxon>Eurotiomycetidae</taxon>
        <taxon>Eurotiales</taxon>
        <taxon>Aspergillaceae</taxon>
        <taxon>Penicillium</taxon>
    </lineage>
</organism>
<reference evidence="3" key="2">
    <citation type="journal article" date="2023" name="IMA Fungus">
        <title>Comparative genomic study of the Penicillium genus elucidates a diverse pangenome and 15 lateral gene transfer events.</title>
        <authorList>
            <person name="Petersen C."/>
            <person name="Sorensen T."/>
            <person name="Nielsen M.R."/>
            <person name="Sondergaard T.E."/>
            <person name="Sorensen J.L."/>
            <person name="Fitzpatrick D.A."/>
            <person name="Frisvad J.C."/>
            <person name="Nielsen K.L."/>
        </authorList>
    </citation>
    <scope>NUCLEOTIDE SEQUENCE</scope>
    <source>
        <strain evidence="3">IBT 34128</strain>
    </source>
</reference>
<evidence type="ECO:0000313" key="4">
    <source>
        <dbReference type="Proteomes" id="UP001141434"/>
    </source>
</evidence>
<feature type="domain" description="Alpha/beta hydrolase fold-3" evidence="2">
    <location>
        <begin position="86"/>
        <end position="291"/>
    </location>
</feature>
<dbReference type="InterPro" id="IPR013094">
    <property type="entry name" value="AB_hydrolase_3"/>
</dbReference>
<protein>
    <recommendedName>
        <fullName evidence="2">Alpha/beta hydrolase fold-3 domain-containing protein</fullName>
    </recommendedName>
</protein>
<comment type="caution">
    <text evidence="3">The sequence shown here is derived from an EMBL/GenBank/DDBJ whole genome shotgun (WGS) entry which is preliminary data.</text>
</comment>